<accession>A0A9P7JXP4</accession>
<name>A0A9P7JXP4_9AGAM</name>
<gene>
    <name evidence="1" type="ORF">F5147DRAFT_759051</name>
</gene>
<evidence type="ECO:0000313" key="2">
    <source>
        <dbReference type="Proteomes" id="UP000823399"/>
    </source>
</evidence>
<evidence type="ECO:0000313" key="1">
    <source>
        <dbReference type="EMBL" id="KAG2113804.1"/>
    </source>
</evidence>
<organism evidence="1 2">
    <name type="scientific">Suillus discolor</name>
    <dbReference type="NCBI Taxonomy" id="1912936"/>
    <lineage>
        <taxon>Eukaryota</taxon>
        <taxon>Fungi</taxon>
        <taxon>Dikarya</taxon>
        <taxon>Basidiomycota</taxon>
        <taxon>Agaricomycotina</taxon>
        <taxon>Agaricomycetes</taxon>
        <taxon>Agaricomycetidae</taxon>
        <taxon>Boletales</taxon>
        <taxon>Suillineae</taxon>
        <taxon>Suillaceae</taxon>
        <taxon>Suillus</taxon>
    </lineage>
</organism>
<dbReference type="RefSeq" id="XP_041296098.1">
    <property type="nucleotide sequence ID" value="XM_041440429.1"/>
</dbReference>
<dbReference type="Proteomes" id="UP000823399">
    <property type="component" value="Unassembled WGS sequence"/>
</dbReference>
<protein>
    <submittedName>
        <fullName evidence="1">Uncharacterized protein</fullName>
    </submittedName>
</protein>
<dbReference type="GeneID" id="64702688"/>
<dbReference type="AlphaFoldDB" id="A0A9P7JXP4"/>
<reference evidence="1" key="1">
    <citation type="journal article" date="2020" name="New Phytol.">
        <title>Comparative genomics reveals dynamic genome evolution in host specialist ectomycorrhizal fungi.</title>
        <authorList>
            <person name="Lofgren L.A."/>
            <person name="Nguyen N.H."/>
            <person name="Vilgalys R."/>
            <person name="Ruytinx J."/>
            <person name="Liao H.L."/>
            <person name="Branco S."/>
            <person name="Kuo A."/>
            <person name="LaButti K."/>
            <person name="Lipzen A."/>
            <person name="Andreopoulos W."/>
            <person name="Pangilinan J."/>
            <person name="Riley R."/>
            <person name="Hundley H."/>
            <person name="Na H."/>
            <person name="Barry K."/>
            <person name="Grigoriev I.V."/>
            <person name="Stajich J.E."/>
            <person name="Kennedy P.G."/>
        </authorList>
    </citation>
    <scope>NUCLEOTIDE SEQUENCE</scope>
    <source>
        <strain evidence="1">FC423</strain>
    </source>
</reference>
<proteinExistence type="predicted"/>
<keyword evidence="2" id="KW-1185">Reference proteome</keyword>
<sequence>MVKYYGYVRALDVGYPPAKTPEESRGIISLASRNVMAATGVISYARFRRVKTPKGKSFWGTLTNLSAARDKIQGFEGGTWEGWPASLVSSYLKLNVGKEHKSPRIATNITSYRRNYPISGRGDIGVYDCSLPVIRLTRGKGMMPGILYRLPPLVHADFSDATQHLLALEACKILRGPSKRLRGSFGGLSRLQYLQYPKSIIM</sequence>
<dbReference type="EMBL" id="JABBWM010000011">
    <property type="protein sequence ID" value="KAG2113804.1"/>
    <property type="molecule type" value="Genomic_DNA"/>
</dbReference>
<comment type="caution">
    <text evidence="1">The sequence shown here is derived from an EMBL/GenBank/DDBJ whole genome shotgun (WGS) entry which is preliminary data.</text>
</comment>